<feature type="signal peptide" evidence="3">
    <location>
        <begin position="1"/>
        <end position="17"/>
    </location>
</feature>
<evidence type="ECO:0000259" key="4">
    <source>
        <dbReference type="PROSITE" id="PS50097"/>
    </source>
</evidence>
<dbReference type="OrthoDB" id="5782134at2759"/>
<dbReference type="PROSITE" id="PS50097">
    <property type="entry name" value="BTB"/>
    <property type="match status" value="1"/>
</dbReference>
<sequence length="172" mass="19621">MLPFFAFIMWLYRCVISERTPEAVESVKNSTTTLDDSLQKPSSFSFSVRDACVAAGQVDAKVFRDDEQPATIMSHLDQFRRNENMCDVVLEVDGQSLAAHRFVLAAAIPYFRAMFGYDVVEAKMDRILLNLALVVGKQKFRRWAGWCGHDGRPATDMRPRWGWFHSLAHRTG</sequence>
<dbReference type="Proteomes" id="UP000230423">
    <property type="component" value="Unassembled WGS sequence"/>
</dbReference>
<name>A0A2G9UMV0_TELCI</name>
<dbReference type="Gene3D" id="3.30.710.10">
    <property type="entry name" value="Potassium Channel Kv1.1, Chain A"/>
    <property type="match status" value="1"/>
</dbReference>
<feature type="chain" id="PRO_5013849818" description="BTB domain-containing protein" evidence="3">
    <location>
        <begin position="18"/>
        <end position="172"/>
    </location>
</feature>
<keyword evidence="6" id="KW-1185">Reference proteome</keyword>
<reference evidence="5 6" key="1">
    <citation type="submission" date="2015-09" db="EMBL/GenBank/DDBJ databases">
        <title>Draft genome of the parasitic nematode Teladorsagia circumcincta isolate WARC Sus (inbred).</title>
        <authorList>
            <person name="Mitreva M."/>
        </authorList>
    </citation>
    <scope>NUCLEOTIDE SEQUENCE [LARGE SCALE GENOMIC DNA]</scope>
    <source>
        <strain evidence="5 6">S</strain>
    </source>
</reference>
<dbReference type="PANTHER" id="PTHR45632:SF3">
    <property type="entry name" value="KELCH-LIKE PROTEIN 32"/>
    <property type="match status" value="1"/>
</dbReference>
<gene>
    <name evidence="5" type="ORF">TELCIR_06486</name>
</gene>
<accession>A0A2G9UMV0</accession>
<evidence type="ECO:0000256" key="2">
    <source>
        <dbReference type="ARBA" id="ARBA00022737"/>
    </source>
</evidence>
<dbReference type="InterPro" id="IPR000210">
    <property type="entry name" value="BTB/POZ_dom"/>
</dbReference>
<dbReference type="Pfam" id="PF00651">
    <property type="entry name" value="BTB"/>
    <property type="match status" value="1"/>
</dbReference>
<evidence type="ECO:0000256" key="1">
    <source>
        <dbReference type="ARBA" id="ARBA00022441"/>
    </source>
</evidence>
<dbReference type="PANTHER" id="PTHR45632">
    <property type="entry name" value="LD33804P"/>
    <property type="match status" value="1"/>
</dbReference>
<evidence type="ECO:0000313" key="5">
    <source>
        <dbReference type="EMBL" id="PIO71611.1"/>
    </source>
</evidence>
<keyword evidence="3" id="KW-0732">Signal</keyword>
<dbReference type="InterPro" id="IPR011333">
    <property type="entry name" value="SKP1/BTB/POZ_sf"/>
</dbReference>
<dbReference type="AlphaFoldDB" id="A0A2G9UMV0"/>
<evidence type="ECO:0000313" key="6">
    <source>
        <dbReference type="Proteomes" id="UP000230423"/>
    </source>
</evidence>
<keyword evidence="2" id="KW-0677">Repeat</keyword>
<proteinExistence type="predicted"/>
<dbReference type="EMBL" id="KZ345903">
    <property type="protein sequence ID" value="PIO71611.1"/>
    <property type="molecule type" value="Genomic_DNA"/>
</dbReference>
<keyword evidence="1" id="KW-0880">Kelch repeat</keyword>
<protein>
    <recommendedName>
        <fullName evidence="4">BTB domain-containing protein</fullName>
    </recommendedName>
</protein>
<organism evidence="5 6">
    <name type="scientific">Teladorsagia circumcincta</name>
    <name type="common">Brown stomach worm</name>
    <name type="synonym">Ostertagia circumcincta</name>
    <dbReference type="NCBI Taxonomy" id="45464"/>
    <lineage>
        <taxon>Eukaryota</taxon>
        <taxon>Metazoa</taxon>
        <taxon>Ecdysozoa</taxon>
        <taxon>Nematoda</taxon>
        <taxon>Chromadorea</taxon>
        <taxon>Rhabditida</taxon>
        <taxon>Rhabditina</taxon>
        <taxon>Rhabditomorpha</taxon>
        <taxon>Strongyloidea</taxon>
        <taxon>Trichostrongylidae</taxon>
        <taxon>Teladorsagia</taxon>
    </lineage>
</organism>
<dbReference type="SUPFAM" id="SSF54695">
    <property type="entry name" value="POZ domain"/>
    <property type="match status" value="1"/>
</dbReference>
<feature type="domain" description="BTB" evidence="4">
    <location>
        <begin position="86"/>
        <end position="115"/>
    </location>
</feature>
<evidence type="ECO:0000256" key="3">
    <source>
        <dbReference type="SAM" id="SignalP"/>
    </source>
</evidence>